<evidence type="ECO:0000256" key="1">
    <source>
        <dbReference type="ARBA" id="ARBA00001936"/>
    </source>
</evidence>
<feature type="compositionally biased region" description="Basic and acidic residues" evidence="21">
    <location>
        <begin position="206"/>
        <end position="220"/>
    </location>
</feature>
<dbReference type="Proteomes" id="UP000325105">
    <property type="component" value="Unassembled WGS sequence"/>
</dbReference>
<name>A0A5S5DNB9_9SPHI</name>
<evidence type="ECO:0000259" key="22">
    <source>
        <dbReference type="PROSITE" id="PS50160"/>
    </source>
</evidence>
<dbReference type="Pfam" id="PF21686">
    <property type="entry name" value="LigD_Prim-Pol"/>
    <property type="match status" value="1"/>
</dbReference>
<gene>
    <name evidence="23" type="ORF">BC792_10619</name>
</gene>
<keyword evidence="3" id="KW-0436">Ligase</keyword>
<comment type="catalytic activity">
    <reaction evidence="20">
        <text>ATP + (deoxyribonucleotide)n-3'-hydroxyl + 5'-phospho-(deoxyribonucleotide)m = (deoxyribonucleotide)n+m + AMP + diphosphate.</text>
        <dbReference type="EC" id="6.5.1.1"/>
    </reaction>
</comment>
<keyword evidence="4" id="KW-0808">Transferase</keyword>
<keyword evidence="6" id="KW-0540">Nuclease</keyword>
<dbReference type="EC" id="6.5.1.1" evidence="2"/>
<keyword evidence="18" id="KW-0511">Multifunctional enzyme</keyword>
<evidence type="ECO:0000256" key="12">
    <source>
        <dbReference type="ARBA" id="ARBA00022840"/>
    </source>
</evidence>
<dbReference type="Pfam" id="PF01068">
    <property type="entry name" value="DNA_ligase_A_M"/>
    <property type="match status" value="1"/>
</dbReference>
<dbReference type="GO" id="GO:0005524">
    <property type="term" value="F:ATP binding"/>
    <property type="evidence" value="ECO:0007669"/>
    <property type="project" value="UniProtKB-KW"/>
</dbReference>
<evidence type="ECO:0000256" key="10">
    <source>
        <dbReference type="ARBA" id="ARBA00022801"/>
    </source>
</evidence>
<evidence type="ECO:0000256" key="14">
    <source>
        <dbReference type="ARBA" id="ARBA00023125"/>
    </source>
</evidence>
<dbReference type="Gene3D" id="3.90.920.10">
    <property type="entry name" value="DNA primase, PRIM domain"/>
    <property type="match status" value="1"/>
</dbReference>
<dbReference type="Gene3D" id="3.30.1490.70">
    <property type="match status" value="1"/>
</dbReference>
<keyword evidence="5" id="KW-0548">Nucleotidyltransferase</keyword>
<feature type="region of interest" description="Disordered" evidence="21">
    <location>
        <begin position="183"/>
        <end position="222"/>
    </location>
</feature>
<dbReference type="GO" id="GO:0006310">
    <property type="term" value="P:DNA recombination"/>
    <property type="evidence" value="ECO:0007669"/>
    <property type="project" value="UniProtKB-KW"/>
</dbReference>
<sequence>MDMTPLDDYHKKRDFAQTSEPKGTVAPKRKELRFVVQRHHASRLHYDFRLEMDGVLKSWAVPKGPSLNPADKRLAMMVEDHPYSYRTFEGEIPKGNYGYGTVTIFDEGSYTPLEGEGEKELLDGLKRGNLKVVLHGKRLRGEFALVKLKNGKEENAWLLIKHKDKYAVEEHYDAEDHVSEAVKKRGKEFRKSKKSATPTATKRRNKEVPENRDTEEDKPADGSIVAPMLATLSEQVPDDTAWFFEKKLDGFRAITELNGKQVKLLSRNQVSFNKKFPSIAHIFEDVSQEAVIDGEIVAEDSRGKSNFQLLQHGEPLPGKYRLKYYVFDLLALDGNDLRDFPVVERKELLKLFVKKWKHPQLQLVDFVGDDLPTALAKAKKEGWEGVMAKEAESRYLSGRRSSLWRKIKLQQSQEAIIVGYTGPEGGRKAFGALVLAVYSDSGLVYAGNVGTGFNDQQLQQLGDELQKLKVSDKPFDKTVKVANQNKVVWVKPKLIAEIVFSEWTREGHFRHPVFKALRDDKKIEEIKRIEPIRDMVNERELKFGRKVVKLTNQKKLYWPEDQIRKGDLIAYYEQVGELMLPFLKDKPISMNRYPNGIHEQSFFQKDLERSSIPGWLKTVELSSESTGGTVNYLICNDLPTLLWIANMGSIEINPWLAPYKKKLNPTFAVLDLDPNGVDFSEVIAVARTAKEILDAVNIKSYVKTSGSTGLHIYIHVGGKYDFEIARDFIQMVAELVHEQHEDITSLERSPSKRKNKLYLDYMQNKRAQTVVAPYSVRPKPGATVSCPLAWSEVEDGLTIGQFTMSTVLDRIATIEDPWADIFDQTANLKKAIQAF</sequence>
<evidence type="ECO:0000256" key="11">
    <source>
        <dbReference type="ARBA" id="ARBA00022839"/>
    </source>
</evidence>
<dbReference type="Gene3D" id="2.40.50.140">
    <property type="entry name" value="Nucleic acid-binding proteins"/>
    <property type="match status" value="1"/>
</dbReference>
<dbReference type="InterPro" id="IPR012310">
    <property type="entry name" value="DNA_ligase_ATP-dep_cent"/>
</dbReference>
<dbReference type="GO" id="GO:0003677">
    <property type="term" value="F:DNA binding"/>
    <property type="evidence" value="ECO:0007669"/>
    <property type="project" value="UniProtKB-KW"/>
</dbReference>
<evidence type="ECO:0000256" key="16">
    <source>
        <dbReference type="ARBA" id="ARBA00023204"/>
    </source>
</evidence>
<comment type="cofactor">
    <cofactor evidence="1">
        <name>Mn(2+)</name>
        <dbReference type="ChEBI" id="CHEBI:29035"/>
    </cofactor>
</comment>
<evidence type="ECO:0000256" key="5">
    <source>
        <dbReference type="ARBA" id="ARBA00022695"/>
    </source>
</evidence>
<dbReference type="InterPro" id="IPR012309">
    <property type="entry name" value="DNA_ligase_ATP-dep_C"/>
</dbReference>
<dbReference type="SUPFAM" id="SSF50249">
    <property type="entry name" value="Nucleic acid-binding proteins"/>
    <property type="match status" value="1"/>
</dbReference>
<dbReference type="GO" id="GO:0004527">
    <property type="term" value="F:exonuclease activity"/>
    <property type="evidence" value="ECO:0007669"/>
    <property type="project" value="UniProtKB-KW"/>
</dbReference>
<feature type="region of interest" description="Disordered" evidence="21">
    <location>
        <begin position="1"/>
        <end position="24"/>
    </location>
</feature>
<dbReference type="GO" id="GO:0003887">
    <property type="term" value="F:DNA-directed DNA polymerase activity"/>
    <property type="evidence" value="ECO:0007669"/>
    <property type="project" value="UniProtKB-KW"/>
</dbReference>
<evidence type="ECO:0000256" key="9">
    <source>
        <dbReference type="ARBA" id="ARBA00022763"/>
    </source>
</evidence>
<evidence type="ECO:0000313" key="23">
    <source>
        <dbReference type="EMBL" id="TYP96312.1"/>
    </source>
</evidence>
<dbReference type="CDD" id="cd07971">
    <property type="entry name" value="OBF_DNA_ligase_LigD"/>
    <property type="match status" value="1"/>
</dbReference>
<keyword evidence="15" id="KW-0233">DNA recombination</keyword>
<keyword evidence="14" id="KW-0238">DNA-binding</keyword>
<dbReference type="PANTHER" id="PTHR42705:SF2">
    <property type="entry name" value="BIFUNCTIONAL NON-HOMOLOGOUS END JOINING PROTEIN LIGD"/>
    <property type="match status" value="1"/>
</dbReference>
<dbReference type="NCBIfam" id="TIGR02776">
    <property type="entry name" value="NHEJ_ligase_prk"/>
    <property type="match status" value="1"/>
</dbReference>
<dbReference type="SUPFAM" id="SSF56091">
    <property type="entry name" value="DNA ligase/mRNA capping enzyme, catalytic domain"/>
    <property type="match status" value="1"/>
</dbReference>
<evidence type="ECO:0000256" key="18">
    <source>
        <dbReference type="ARBA" id="ARBA00023268"/>
    </source>
</evidence>
<dbReference type="InterPro" id="IPR014145">
    <property type="entry name" value="LigD_pol_dom"/>
</dbReference>
<dbReference type="InterPro" id="IPR014144">
    <property type="entry name" value="LigD_PE_domain"/>
</dbReference>
<dbReference type="InterPro" id="IPR014146">
    <property type="entry name" value="LigD_ligase_dom"/>
</dbReference>
<evidence type="ECO:0000256" key="2">
    <source>
        <dbReference type="ARBA" id="ARBA00012727"/>
    </source>
</evidence>
<evidence type="ECO:0000313" key="24">
    <source>
        <dbReference type="Proteomes" id="UP000325105"/>
    </source>
</evidence>
<accession>A0A5S5DNB9</accession>
<reference evidence="23 24" key="1">
    <citation type="submission" date="2019-07" db="EMBL/GenBank/DDBJ databases">
        <title>Genomic Encyclopedia of Archaeal and Bacterial Type Strains, Phase II (KMG-II): from individual species to whole genera.</title>
        <authorList>
            <person name="Goeker M."/>
        </authorList>
    </citation>
    <scope>NUCLEOTIDE SEQUENCE [LARGE SCALE GENOMIC DNA]</scope>
    <source>
        <strain evidence="23 24">DSM 18850</strain>
    </source>
</reference>
<keyword evidence="9" id="KW-0227">DNA damage</keyword>
<dbReference type="InterPro" id="IPR012340">
    <property type="entry name" value="NA-bd_OB-fold"/>
</dbReference>
<evidence type="ECO:0000256" key="21">
    <source>
        <dbReference type="SAM" id="MobiDB-lite"/>
    </source>
</evidence>
<evidence type="ECO:0000256" key="7">
    <source>
        <dbReference type="ARBA" id="ARBA00022723"/>
    </source>
</evidence>
<dbReference type="GO" id="GO:0006281">
    <property type="term" value="P:DNA repair"/>
    <property type="evidence" value="ECO:0007669"/>
    <property type="project" value="UniProtKB-KW"/>
</dbReference>
<proteinExistence type="predicted"/>
<dbReference type="CDD" id="cd07906">
    <property type="entry name" value="Adenylation_DNA_ligase_LigD_LigC"/>
    <property type="match status" value="1"/>
</dbReference>
<dbReference type="Pfam" id="PF13298">
    <property type="entry name" value="LigD_N"/>
    <property type="match status" value="1"/>
</dbReference>
<keyword evidence="16" id="KW-0234">DNA repair</keyword>
<evidence type="ECO:0000256" key="13">
    <source>
        <dbReference type="ARBA" id="ARBA00022932"/>
    </source>
</evidence>
<evidence type="ECO:0000256" key="6">
    <source>
        <dbReference type="ARBA" id="ARBA00022722"/>
    </source>
</evidence>
<evidence type="ECO:0000256" key="20">
    <source>
        <dbReference type="ARBA" id="ARBA00034003"/>
    </source>
</evidence>
<dbReference type="NCBIfam" id="TIGR02779">
    <property type="entry name" value="NHEJ_ligase_lig"/>
    <property type="match status" value="1"/>
</dbReference>
<evidence type="ECO:0000256" key="4">
    <source>
        <dbReference type="ARBA" id="ARBA00022679"/>
    </source>
</evidence>
<dbReference type="PROSITE" id="PS50160">
    <property type="entry name" value="DNA_LIGASE_A3"/>
    <property type="match status" value="1"/>
</dbReference>
<comment type="caution">
    <text evidence="23">The sequence shown here is derived from an EMBL/GenBank/DDBJ whole genome shotgun (WGS) entry which is preliminary data.</text>
</comment>
<keyword evidence="10" id="KW-0378">Hydrolase</keyword>
<keyword evidence="17" id="KW-0464">Manganese</keyword>
<dbReference type="NCBIfam" id="TIGR02777">
    <property type="entry name" value="LigD_PE_dom"/>
    <property type="match status" value="1"/>
</dbReference>
<feature type="domain" description="ATP-dependent DNA ligase family profile" evidence="22">
    <location>
        <begin position="324"/>
        <end position="439"/>
    </location>
</feature>
<dbReference type="NCBIfam" id="TIGR02778">
    <property type="entry name" value="ligD_pol"/>
    <property type="match status" value="1"/>
</dbReference>
<feature type="compositionally biased region" description="Basic residues" evidence="21">
    <location>
        <begin position="184"/>
        <end position="194"/>
    </location>
</feature>
<protein>
    <recommendedName>
        <fullName evidence="2">DNA ligase (ATP)</fullName>
        <ecNumber evidence="2">6.5.1.1</ecNumber>
    </recommendedName>
    <alternativeName>
        <fullName evidence="19">NHEJ DNA polymerase</fullName>
    </alternativeName>
</protein>
<keyword evidence="13" id="KW-0239">DNA-directed DNA polymerase</keyword>
<evidence type="ECO:0000256" key="3">
    <source>
        <dbReference type="ARBA" id="ARBA00022598"/>
    </source>
</evidence>
<evidence type="ECO:0000256" key="15">
    <source>
        <dbReference type="ARBA" id="ARBA00023172"/>
    </source>
</evidence>
<dbReference type="AlphaFoldDB" id="A0A5S5DNB9"/>
<dbReference type="GO" id="GO:0046872">
    <property type="term" value="F:metal ion binding"/>
    <property type="evidence" value="ECO:0007669"/>
    <property type="project" value="UniProtKB-KW"/>
</dbReference>
<keyword evidence="24" id="KW-1185">Reference proteome</keyword>
<keyword evidence="8" id="KW-0547">Nucleotide-binding</keyword>
<dbReference type="InterPro" id="IPR014143">
    <property type="entry name" value="NHEJ_ligase_prk"/>
</dbReference>
<evidence type="ECO:0000256" key="8">
    <source>
        <dbReference type="ARBA" id="ARBA00022741"/>
    </source>
</evidence>
<dbReference type="InterPro" id="IPR052171">
    <property type="entry name" value="NHEJ_LigD"/>
</dbReference>
<organism evidence="23 24">
    <name type="scientific">Sphingobacterium allocomposti</name>
    <dbReference type="NCBI Taxonomy" id="415956"/>
    <lineage>
        <taxon>Bacteria</taxon>
        <taxon>Pseudomonadati</taxon>
        <taxon>Bacteroidota</taxon>
        <taxon>Sphingobacteriia</taxon>
        <taxon>Sphingobacteriales</taxon>
        <taxon>Sphingobacteriaceae</taxon>
        <taxon>Sphingobacterium</taxon>
    </lineage>
</organism>
<dbReference type="EMBL" id="VNHX01000006">
    <property type="protein sequence ID" value="TYP96312.1"/>
    <property type="molecule type" value="Genomic_DNA"/>
</dbReference>
<keyword evidence="12" id="KW-0067">ATP-binding</keyword>
<evidence type="ECO:0000256" key="19">
    <source>
        <dbReference type="ARBA" id="ARBA00029943"/>
    </source>
</evidence>
<dbReference type="Gene3D" id="3.30.470.30">
    <property type="entry name" value="DNA ligase/mRNA capping enzyme"/>
    <property type="match status" value="1"/>
</dbReference>
<evidence type="ECO:0000256" key="17">
    <source>
        <dbReference type="ARBA" id="ARBA00023211"/>
    </source>
</evidence>
<dbReference type="PANTHER" id="PTHR42705">
    <property type="entry name" value="BIFUNCTIONAL NON-HOMOLOGOUS END JOINING PROTEIN LIGD"/>
    <property type="match status" value="1"/>
</dbReference>
<dbReference type="GO" id="GO:0003910">
    <property type="term" value="F:DNA ligase (ATP) activity"/>
    <property type="evidence" value="ECO:0007669"/>
    <property type="project" value="UniProtKB-EC"/>
</dbReference>
<keyword evidence="7" id="KW-0479">Metal-binding</keyword>
<dbReference type="Pfam" id="PF04679">
    <property type="entry name" value="DNA_ligase_A_C"/>
    <property type="match status" value="1"/>
</dbReference>
<keyword evidence="11" id="KW-0269">Exonuclease</keyword>